<feature type="domain" description="Major facilitator superfamily (MFS) profile" evidence="9">
    <location>
        <begin position="42"/>
        <end position="429"/>
    </location>
</feature>
<feature type="compositionally biased region" description="Polar residues" evidence="7">
    <location>
        <begin position="9"/>
        <end position="34"/>
    </location>
</feature>
<dbReference type="PROSITE" id="PS50850">
    <property type="entry name" value="MFS"/>
    <property type="match status" value="1"/>
</dbReference>
<accession>A0ABQ6VE49</accession>
<feature type="transmembrane region" description="Helical" evidence="8">
    <location>
        <begin position="107"/>
        <end position="126"/>
    </location>
</feature>
<feature type="transmembrane region" description="Helical" evidence="8">
    <location>
        <begin position="132"/>
        <end position="155"/>
    </location>
</feature>
<keyword evidence="4 8" id="KW-0812">Transmembrane</keyword>
<feature type="transmembrane region" description="Helical" evidence="8">
    <location>
        <begin position="206"/>
        <end position="223"/>
    </location>
</feature>
<feature type="transmembrane region" description="Helical" evidence="8">
    <location>
        <begin position="42"/>
        <end position="60"/>
    </location>
</feature>
<proteinExistence type="predicted"/>
<dbReference type="EMBL" id="WBZJ01000001">
    <property type="protein sequence ID" value="KAB3522664.1"/>
    <property type="molecule type" value="Genomic_DNA"/>
</dbReference>
<comment type="caution">
    <text evidence="10">The sequence shown here is derived from an EMBL/GenBank/DDBJ whole genome shotgun (WGS) entry which is preliminary data.</text>
</comment>
<feature type="region of interest" description="Disordered" evidence="7">
    <location>
        <begin position="1"/>
        <end position="35"/>
    </location>
</feature>
<dbReference type="PANTHER" id="PTHR23517:SF3">
    <property type="entry name" value="INTEGRAL MEMBRANE TRANSPORT PROTEIN"/>
    <property type="match status" value="1"/>
</dbReference>
<evidence type="ECO:0000313" key="11">
    <source>
        <dbReference type="Proteomes" id="UP000436181"/>
    </source>
</evidence>
<evidence type="ECO:0000256" key="5">
    <source>
        <dbReference type="ARBA" id="ARBA00022989"/>
    </source>
</evidence>
<dbReference type="InterPro" id="IPR036259">
    <property type="entry name" value="MFS_trans_sf"/>
</dbReference>
<dbReference type="PROSITE" id="PS00216">
    <property type="entry name" value="SUGAR_TRANSPORT_1"/>
    <property type="match status" value="1"/>
</dbReference>
<dbReference type="RefSeq" id="WP_151843588.1">
    <property type="nucleotide sequence ID" value="NZ_WBZJ01000001.1"/>
</dbReference>
<dbReference type="InterPro" id="IPR050171">
    <property type="entry name" value="MFS_Transporters"/>
</dbReference>
<feature type="transmembrane region" description="Helical" evidence="8">
    <location>
        <begin position="403"/>
        <end position="424"/>
    </location>
</feature>
<evidence type="ECO:0000256" key="8">
    <source>
        <dbReference type="SAM" id="Phobius"/>
    </source>
</evidence>
<organism evidence="10 11">
    <name type="scientific">Corynebacterium zhongnanshanii</name>
    <dbReference type="NCBI Taxonomy" id="2768834"/>
    <lineage>
        <taxon>Bacteria</taxon>
        <taxon>Bacillati</taxon>
        <taxon>Actinomycetota</taxon>
        <taxon>Actinomycetes</taxon>
        <taxon>Mycobacteriales</taxon>
        <taxon>Corynebacteriaceae</taxon>
        <taxon>Corynebacterium</taxon>
    </lineage>
</organism>
<dbReference type="SUPFAM" id="SSF103473">
    <property type="entry name" value="MFS general substrate transporter"/>
    <property type="match status" value="1"/>
</dbReference>
<feature type="transmembrane region" description="Helical" evidence="8">
    <location>
        <begin position="286"/>
        <end position="307"/>
    </location>
</feature>
<evidence type="ECO:0000256" key="1">
    <source>
        <dbReference type="ARBA" id="ARBA00004651"/>
    </source>
</evidence>
<dbReference type="Proteomes" id="UP000436181">
    <property type="component" value="Unassembled WGS sequence"/>
</dbReference>
<feature type="transmembrane region" description="Helical" evidence="8">
    <location>
        <begin position="176"/>
        <end position="194"/>
    </location>
</feature>
<evidence type="ECO:0000256" key="3">
    <source>
        <dbReference type="ARBA" id="ARBA00022475"/>
    </source>
</evidence>
<protein>
    <submittedName>
        <fullName evidence="10">MFS transporter</fullName>
    </submittedName>
</protein>
<dbReference type="InterPro" id="IPR011701">
    <property type="entry name" value="MFS"/>
</dbReference>
<keyword evidence="6 8" id="KW-0472">Membrane</keyword>
<dbReference type="InterPro" id="IPR005829">
    <property type="entry name" value="Sugar_transporter_CS"/>
</dbReference>
<evidence type="ECO:0000259" key="9">
    <source>
        <dbReference type="PROSITE" id="PS50850"/>
    </source>
</evidence>
<dbReference type="Pfam" id="PF07690">
    <property type="entry name" value="MFS_1"/>
    <property type="match status" value="1"/>
</dbReference>
<feature type="transmembrane region" description="Helical" evidence="8">
    <location>
        <begin position="319"/>
        <end position="337"/>
    </location>
</feature>
<comment type="subcellular location">
    <subcellularLocation>
        <location evidence="1">Cell membrane</location>
        <topology evidence="1">Multi-pass membrane protein</topology>
    </subcellularLocation>
</comment>
<keyword evidence="5 8" id="KW-1133">Transmembrane helix</keyword>
<evidence type="ECO:0000256" key="6">
    <source>
        <dbReference type="ARBA" id="ARBA00023136"/>
    </source>
</evidence>
<feature type="transmembrane region" description="Helical" evidence="8">
    <location>
        <begin position="376"/>
        <end position="397"/>
    </location>
</feature>
<dbReference type="Gene3D" id="1.20.1250.20">
    <property type="entry name" value="MFS general substrate transporter like domains"/>
    <property type="match status" value="1"/>
</dbReference>
<sequence length="440" mass="47000">MTQHHEQSDNSSRNNTAAAHDTPQNASQHTTTAKQQRRPKNYWILVAFAVFIVAWGGNEFTPMMVFYRQEHVFGAVFVESLLACYAAGIAVSLLLSGPLSDRFGRKIVMLPAPLIALVASLLIAVGEVNEPLIFTGRVLSGIAIGSAMTAGGSWIKELSNPRLDPSARPNSGAKRATMSLTGGFALGAALAGSLAEWGPAPGQTTYVIHAILAAVAMFGLLSVPETRQSAHLKVKGSLWSDLLVPTARHPRFLLVVLPIAPWVFGSAGVAYAIMPSLAQKGVEYPIAFSALVTALSLATGFIVQQFVHLYTSPRDARGPQLGLVLAFIGMALAAYVSENVTSWGVLAVAVLLGLAYGICLISGLGEVQRLAGPDDLGGLTAIFYTVTYIGFFFPMILRRLNDWFTYPMMLGFGAVMAALFFVVVTANSKKFLPENPQDSQ</sequence>
<evidence type="ECO:0000256" key="2">
    <source>
        <dbReference type="ARBA" id="ARBA00022448"/>
    </source>
</evidence>
<evidence type="ECO:0000256" key="7">
    <source>
        <dbReference type="SAM" id="MobiDB-lite"/>
    </source>
</evidence>
<keyword evidence="3" id="KW-1003">Cell membrane</keyword>
<evidence type="ECO:0000256" key="4">
    <source>
        <dbReference type="ARBA" id="ARBA00022692"/>
    </source>
</evidence>
<dbReference type="PANTHER" id="PTHR23517">
    <property type="entry name" value="RESISTANCE PROTEIN MDTM, PUTATIVE-RELATED-RELATED"/>
    <property type="match status" value="1"/>
</dbReference>
<keyword evidence="2" id="KW-0813">Transport</keyword>
<gene>
    <name evidence="10" type="ORF">F8377_00280</name>
</gene>
<reference evidence="10 11" key="1">
    <citation type="submission" date="2019-10" db="EMBL/GenBank/DDBJ databases">
        <title>Corynebacterium sp novel species isolated from the respiratory tract of Marmot.</title>
        <authorList>
            <person name="Zhang G."/>
        </authorList>
    </citation>
    <scope>NUCLEOTIDE SEQUENCE [LARGE SCALE GENOMIC DNA]</scope>
    <source>
        <strain evidence="10 11">336</strain>
    </source>
</reference>
<name>A0ABQ6VE49_9CORY</name>
<evidence type="ECO:0000313" key="10">
    <source>
        <dbReference type="EMBL" id="KAB3522664.1"/>
    </source>
</evidence>
<feature type="transmembrane region" description="Helical" evidence="8">
    <location>
        <begin position="252"/>
        <end position="274"/>
    </location>
</feature>
<keyword evidence="11" id="KW-1185">Reference proteome</keyword>
<feature type="transmembrane region" description="Helical" evidence="8">
    <location>
        <begin position="72"/>
        <end position="95"/>
    </location>
</feature>
<feature type="transmembrane region" description="Helical" evidence="8">
    <location>
        <begin position="343"/>
        <end position="364"/>
    </location>
</feature>
<dbReference type="InterPro" id="IPR020846">
    <property type="entry name" value="MFS_dom"/>
</dbReference>